<keyword evidence="7 12" id="KW-0067">ATP-binding</keyword>
<evidence type="ECO:0000256" key="7">
    <source>
        <dbReference type="ARBA" id="ARBA00022840"/>
    </source>
</evidence>
<keyword evidence="5 12" id="KW-0547">Nucleotide-binding</keyword>
<keyword evidence="17" id="KW-1185">Reference proteome</keyword>
<evidence type="ECO:0000256" key="1">
    <source>
        <dbReference type="ARBA" id="ARBA00004888"/>
    </source>
</evidence>
<comment type="catalytic activity">
    <reaction evidence="10">
        <text>D-fructose + ATP = D-fructose 6-phosphate + ADP + H(+)</text>
        <dbReference type="Rhea" id="RHEA:16125"/>
        <dbReference type="ChEBI" id="CHEBI:15378"/>
        <dbReference type="ChEBI" id="CHEBI:30616"/>
        <dbReference type="ChEBI" id="CHEBI:37721"/>
        <dbReference type="ChEBI" id="CHEBI:61527"/>
        <dbReference type="ChEBI" id="CHEBI:456216"/>
        <dbReference type="EC" id="2.7.1.1"/>
    </reaction>
    <physiologicalReaction direction="left-to-right" evidence="10">
        <dbReference type="Rhea" id="RHEA:16126"/>
    </physiologicalReaction>
</comment>
<dbReference type="PANTHER" id="PTHR19443:SF54">
    <property type="entry name" value="PHOSPHOTRANSFERASE"/>
    <property type="match status" value="1"/>
</dbReference>
<dbReference type="KEGG" id="phu:Phum_PHUM424370"/>
<evidence type="ECO:0000256" key="8">
    <source>
        <dbReference type="ARBA" id="ARBA00023152"/>
    </source>
</evidence>
<dbReference type="Pfam" id="PF00349">
    <property type="entry name" value="Hexokinase_1"/>
    <property type="match status" value="1"/>
</dbReference>
<feature type="domain" description="Hexokinase C-terminal" evidence="14">
    <location>
        <begin position="218"/>
        <end position="450"/>
    </location>
</feature>
<dbReference type="HOGENOM" id="CLU_014393_5_3_1"/>
<dbReference type="GO" id="GO:0004340">
    <property type="term" value="F:glucokinase activity"/>
    <property type="evidence" value="ECO:0007669"/>
    <property type="project" value="TreeGrafter"/>
</dbReference>
<dbReference type="FunFam" id="3.40.367.20:FF:000005">
    <property type="entry name" value="Phosphotransferase"/>
    <property type="match status" value="1"/>
</dbReference>
<keyword evidence="6 12" id="KW-0418">Kinase</keyword>
<evidence type="ECO:0000256" key="10">
    <source>
        <dbReference type="ARBA" id="ARBA00047905"/>
    </source>
</evidence>
<keyword evidence="4 12" id="KW-0808">Transferase</keyword>
<dbReference type="CTD" id="8234598"/>
<dbReference type="AlphaFoldDB" id="E0VSX4"/>
<dbReference type="InterPro" id="IPR001312">
    <property type="entry name" value="Hexokinase"/>
</dbReference>
<comment type="similarity">
    <text evidence="3 12">Belongs to the hexokinase family.</text>
</comment>
<dbReference type="STRING" id="121224.E0VSX4"/>
<evidence type="ECO:0000256" key="9">
    <source>
        <dbReference type="ARBA" id="ARBA00044613"/>
    </source>
</evidence>
<dbReference type="EMBL" id="AAZO01005188">
    <property type="status" value="NOT_ANNOTATED_CDS"/>
    <property type="molecule type" value="Genomic_DNA"/>
</dbReference>
<dbReference type="GO" id="GO:0006006">
    <property type="term" value="P:glucose metabolic process"/>
    <property type="evidence" value="ECO:0007669"/>
    <property type="project" value="UniProtKB-ARBA"/>
</dbReference>
<dbReference type="RefSeq" id="XP_002429218.1">
    <property type="nucleotide sequence ID" value="XM_002429173.1"/>
</dbReference>
<dbReference type="PANTHER" id="PTHR19443">
    <property type="entry name" value="HEXOKINASE"/>
    <property type="match status" value="1"/>
</dbReference>
<accession>E0VSX4</accession>
<dbReference type="Proteomes" id="UP000009046">
    <property type="component" value="Unassembled WGS sequence"/>
</dbReference>
<dbReference type="OMA" id="TEYRECL"/>
<organism>
    <name type="scientific">Pediculus humanus subsp. corporis</name>
    <name type="common">Body louse</name>
    <dbReference type="NCBI Taxonomy" id="121224"/>
    <lineage>
        <taxon>Eukaryota</taxon>
        <taxon>Metazoa</taxon>
        <taxon>Ecdysozoa</taxon>
        <taxon>Arthropoda</taxon>
        <taxon>Hexapoda</taxon>
        <taxon>Insecta</taxon>
        <taxon>Pterygota</taxon>
        <taxon>Neoptera</taxon>
        <taxon>Paraneoptera</taxon>
        <taxon>Psocodea</taxon>
        <taxon>Troctomorpha</taxon>
        <taxon>Phthiraptera</taxon>
        <taxon>Anoplura</taxon>
        <taxon>Pediculidae</taxon>
        <taxon>Pediculus</taxon>
    </lineage>
</organism>
<dbReference type="InParanoid" id="E0VSX4"/>
<dbReference type="UniPathway" id="UPA00109">
    <property type="reaction ID" value="UER00180"/>
</dbReference>
<dbReference type="GO" id="GO:0001678">
    <property type="term" value="P:intracellular glucose homeostasis"/>
    <property type="evidence" value="ECO:0007669"/>
    <property type="project" value="InterPro"/>
</dbReference>
<dbReference type="Gene3D" id="3.30.420.40">
    <property type="match status" value="1"/>
</dbReference>
<comment type="pathway">
    <text evidence="1">Carbohydrate degradation; glycolysis; D-glyceraldehyde 3-phosphate and glycerone phosphate from D-glucose: step 1/4.</text>
</comment>
<dbReference type="EnsemblMetazoa" id="PHUM424370-RA">
    <property type="protein sequence ID" value="PHUM424370-PA"/>
    <property type="gene ID" value="PHUM424370"/>
</dbReference>
<dbReference type="SUPFAM" id="SSF53067">
    <property type="entry name" value="Actin-like ATPase domain"/>
    <property type="match status" value="2"/>
</dbReference>
<dbReference type="FunFam" id="3.30.420.40:FF:000805">
    <property type="entry name" value="Hexokinase-2"/>
    <property type="match status" value="1"/>
</dbReference>
<evidence type="ECO:0000256" key="6">
    <source>
        <dbReference type="ARBA" id="ARBA00022777"/>
    </source>
</evidence>
<evidence type="ECO:0000256" key="4">
    <source>
        <dbReference type="ARBA" id="ARBA00022679"/>
    </source>
</evidence>
<evidence type="ECO:0000313" key="16">
    <source>
        <dbReference type="EnsemblMetazoa" id="PHUM424370-PA"/>
    </source>
</evidence>
<dbReference type="GO" id="GO:0005524">
    <property type="term" value="F:ATP binding"/>
    <property type="evidence" value="ECO:0007669"/>
    <property type="project" value="UniProtKB-UniRule"/>
</dbReference>
<reference evidence="15" key="1">
    <citation type="submission" date="2007-04" db="EMBL/GenBank/DDBJ databases">
        <title>Annotation of Pediculus humanus corporis strain USDA.</title>
        <authorList>
            <person name="Kirkness E."/>
            <person name="Hannick L."/>
            <person name="Hass B."/>
            <person name="Bruggner R."/>
            <person name="Lawson D."/>
            <person name="Bidwell S."/>
            <person name="Joardar V."/>
            <person name="Caler E."/>
            <person name="Walenz B."/>
            <person name="Inman J."/>
            <person name="Schobel S."/>
            <person name="Galinsky K."/>
            <person name="Amedeo P."/>
            <person name="Strausberg R."/>
        </authorList>
    </citation>
    <scope>NUCLEOTIDE SEQUENCE</scope>
    <source>
        <strain evidence="15">USDA</strain>
    </source>
</reference>
<dbReference type="Gene3D" id="3.40.367.20">
    <property type="match status" value="1"/>
</dbReference>
<proteinExistence type="inferred from homology"/>
<evidence type="ECO:0000256" key="3">
    <source>
        <dbReference type="ARBA" id="ARBA00009225"/>
    </source>
</evidence>
<dbReference type="GO" id="GO:0008865">
    <property type="term" value="F:fructokinase activity"/>
    <property type="evidence" value="ECO:0007669"/>
    <property type="project" value="TreeGrafter"/>
</dbReference>
<keyword evidence="8 12" id="KW-0324">Glycolysis</keyword>
<dbReference type="PROSITE" id="PS51748">
    <property type="entry name" value="HEXOKINASE_2"/>
    <property type="match status" value="1"/>
</dbReference>
<evidence type="ECO:0000313" key="17">
    <source>
        <dbReference type="Proteomes" id="UP000009046"/>
    </source>
</evidence>
<dbReference type="InterPro" id="IPR022673">
    <property type="entry name" value="Hexokinase_C"/>
</dbReference>
<dbReference type="UniPathway" id="UPA00242"/>
<evidence type="ECO:0000259" key="14">
    <source>
        <dbReference type="Pfam" id="PF03727"/>
    </source>
</evidence>
<dbReference type="eggNOG" id="KOG1369">
    <property type="taxonomic scope" value="Eukaryota"/>
</dbReference>
<dbReference type="PRINTS" id="PR00475">
    <property type="entry name" value="HEXOKINASE"/>
</dbReference>
<dbReference type="GO" id="GO:0005536">
    <property type="term" value="F:D-glucose binding"/>
    <property type="evidence" value="ECO:0007669"/>
    <property type="project" value="InterPro"/>
</dbReference>
<dbReference type="VEuPathDB" id="VectorBase:PHUM424370"/>
<comment type="catalytic activity">
    <reaction evidence="9">
        <text>a D-hexose + ATP = a D-hexose 6-phosphate + ADP + H(+)</text>
        <dbReference type="Rhea" id="RHEA:22740"/>
        <dbReference type="ChEBI" id="CHEBI:4194"/>
        <dbReference type="ChEBI" id="CHEBI:15378"/>
        <dbReference type="ChEBI" id="CHEBI:30616"/>
        <dbReference type="ChEBI" id="CHEBI:229467"/>
        <dbReference type="ChEBI" id="CHEBI:456216"/>
        <dbReference type="EC" id="2.7.1.1"/>
    </reaction>
    <physiologicalReaction direction="left-to-right" evidence="9">
        <dbReference type="Rhea" id="RHEA:22741"/>
    </physiologicalReaction>
</comment>
<dbReference type="OrthoDB" id="419537at2759"/>
<feature type="domain" description="Hexokinase N-terminal" evidence="13">
    <location>
        <begin position="20"/>
        <end position="210"/>
    </location>
</feature>
<dbReference type="EMBL" id="DS235758">
    <property type="protein sequence ID" value="EEB16480.1"/>
    <property type="molecule type" value="Genomic_DNA"/>
</dbReference>
<dbReference type="InterPro" id="IPR043129">
    <property type="entry name" value="ATPase_NBD"/>
</dbReference>
<reference evidence="16" key="3">
    <citation type="submission" date="2020-05" db="UniProtKB">
        <authorList>
            <consortium name="EnsemblMetazoa"/>
        </authorList>
    </citation>
    <scope>IDENTIFICATION</scope>
    <source>
        <strain evidence="16">USDA</strain>
    </source>
</reference>
<protein>
    <recommendedName>
        <fullName evidence="12">Phosphotransferase</fullName>
        <ecNumber evidence="12">2.7.1.-</ecNumber>
    </recommendedName>
</protein>
<comment type="pathway">
    <text evidence="2">Carbohydrate metabolism; hexose metabolism.</text>
</comment>
<dbReference type="EC" id="2.7.1.-" evidence="12"/>
<evidence type="ECO:0000256" key="5">
    <source>
        <dbReference type="ARBA" id="ARBA00022741"/>
    </source>
</evidence>
<evidence type="ECO:0000313" key="15">
    <source>
        <dbReference type="EMBL" id="EEB16480.1"/>
    </source>
</evidence>
<comment type="catalytic activity">
    <reaction evidence="11">
        <text>D-glucose + ATP = D-glucose 6-phosphate + ADP + H(+)</text>
        <dbReference type="Rhea" id="RHEA:17825"/>
        <dbReference type="ChEBI" id="CHEBI:4167"/>
        <dbReference type="ChEBI" id="CHEBI:15378"/>
        <dbReference type="ChEBI" id="CHEBI:30616"/>
        <dbReference type="ChEBI" id="CHEBI:61548"/>
        <dbReference type="ChEBI" id="CHEBI:456216"/>
        <dbReference type="EC" id="2.7.1.1"/>
    </reaction>
    <physiologicalReaction direction="left-to-right" evidence="11">
        <dbReference type="Rhea" id="RHEA:17826"/>
    </physiologicalReaction>
</comment>
<dbReference type="InterPro" id="IPR022672">
    <property type="entry name" value="Hexokinase_N"/>
</dbReference>
<dbReference type="Pfam" id="PF03727">
    <property type="entry name" value="Hexokinase_2"/>
    <property type="match status" value="1"/>
</dbReference>
<evidence type="ECO:0000256" key="2">
    <source>
        <dbReference type="ARBA" id="ARBA00005028"/>
    </source>
</evidence>
<dbReference type="GO" id="GO:0005739">
    <property type="term" value="C:mitochondrion"/>
    <property type="evidence" value="ECO:0007669"/>
    <property type="project" value="TreeGrafter"/>
</dbReference>
<evidence type="ECO:0000259" key="13">
    <source>
        <dbReference type="Pfam" id="PF00349"/>
    </source>
</evidence>
<gene>
    <name evidence="16" type="primary">8234598</name>
    <name evidence="15" type="ORF">Phum_PHUM424370</name>
</gene>
<dbReference type="GO" id="GO:0005829">
    <property type="term" value="C:cytosol"/>
    <property type="evidence" value="ECO:0007669"/>
    <property type="project" value="TreeGrafter"/>
</dbReference>
<dbReference type="GO" id="GO:0006096">
    <property type="term" value="P:glycolytic process"/>
    <property type="evidence" value="ECO:0007669"/>
    <property type="project" value="UniProtKB-UniPathway"/>
</dbReference>
<name>E0VSX4_PEDHC</name>
<evidence type="ECO:0000256" key="11">
    <source>
        <dbReference type="ARBA" id="ARBA00048160"/>
    </source>
</evidence>
<evidence type="ECO:0000256" key="12">
    <source>
        <dbReference type="RuleBase" id="RU362007"/>
    </source>
</evidence>
<reference evidence="15" key="2">
    <citation type="submission" date="2007-04" db="EMBL/GenBank/DDBJ databases">
        <title>The genome of the human body louse.</title>
        <authorList>
            <consortium name="The Human Body Louse Genome Consortium"/>
            <person name="Kirkness E."/>
            <person name="Walenz B."/>
            <person name="Hass B."/>
            <person name="Bruggner R."/>
            <person name="Strausberg R."/>
        </authorList>
    </citation>
    <scope>NUCLEOTIDE SEQUENCE</scope>
    <source>
        <strain evidence="15">USDA</strain>
    </source>
</reference>
<sequence>MTTVCQSLLSTLRTSTFQIGNIINGLILTDDDIDKIRNVFLDELEKGLSEQPSSLQMENTYIPELPSGSENGKFLAVDLGGTNFRVLLVEFLDGVLIDSSVKNYNIEENLRLGSGTDLFDYIAHCVQDFLIEKQLNDYEITLGFTFSFPMKQHSLCSGVLVNWTKSFNCYGVIGEDVVELFNKSLIKKGCNNVVVNAILNDTTGTLMMGALIDKNVSIGLIIGTGSNACYMEKADKVKHWETVRHGEKEVVINVEWGAFGDNGVLDFIKTEYDVQVDKNSLLTSSYTFEKYISGKYLGEIVRIVLVKLIKEGLLFNGKLSKILNVPDSFSTAFVSIIEEENLVSDSTQNTQQILQELEIDNYTEEDLNVVQYVCHVISHRSAILVATCLAILIDRVDKNDVTIAVDGTVYEKHPSYKTMLEKYLKRMTKRKFKFLRVTDGSGKGAAVTVAIANKLNEHFKDPLR</sequence>
<dbReference type="GeneID" id="8234598"/>